<evidence type="ECO:0000256" key="1">
    <source>
        <dbReference type="ARBA" id="ARBA00005395"/>
    </source>
</evidence>
<gene>
    <name evidence="6" type="primary">rimI</name>
    <name evidence="6" type="ORF">V8247_08045</name>
</gene>
<dbReference type="Pfam" id="PF00583">
    <property type="entry name" value="Acetyltransf_1"/>
    <property type="match status" value="1"/>
</dbReference>
<dbReference type="Gene3D" id="3.40.630.30">
    <property type="match status" value="1"/>
</dbReference>
<accession>A0ABZ2J7T0</accession>
<keyword evidence="2" id="KW-0963">Cytoplasm</keyword>
<dbReference type="InterPro" id="IPR050680">
    <property type="entry name" value="YpeA/RimI_acetyltransf"/>
</dbReference>
<evidence type="ECO:0000313" key="7">
    <source>
        <dbReference type="Proteomes" id="UP001375370"/>
    </source>
</evidence>
<dbReference type="GO" id="GO:0005840">
    <property type="term" value="C:ribosome"/>
    <property type="evidence" value="ECO:0007669"/>
    <property type="project" value="UniProtKB-KW"/>
</dbReference>
<keyword evidence="7" id="KW-1185">Reference proteome</keyword>
<proteinExistence type="inferred from homology"/>
<dbReference type="InterPro" id="IPR016181">
    <property type="entry name" value="Acyl_CoA_acyltransferase"/>
</dbReference>
<name>A0ABZ2J7T0_9CHLR</name>
<dbReference type="Proteomes" id="UP001375370">
    <property type="component" value="Chromosome"/>
</dbReference>
<keyword evidence="4 6" id="KW-0012">Acyltransferase</keyword>
<dbReference type="CDD" id="cd04301">
    <property type="entry name" value="NAT_SF"/>
    <property type="match status" value="1"/>
</dbReference>
<organism evidence="6 7">
    <name type="scientific">Candidatus Dehalogenimonas loeffleri</name>
    <dbReference type="NCBI Taxonomy" id="3127115"/>
    <lineage>
        <taxon>Bacteria</taxon>
        <taxon>Bacillati</taxon>
        <taxon>Chloroflexota</taxon>
        <taxon>Dehalococcoidia</taxon>
        <taxon>Dehalococcoidales</taxon>
        <taxon>Dehalococcoidaceae</taxon>
        <taxon>Dehalogenimonas</taxon>
    </lineage>
</organism>
<dbReference type="SUPFAM" id="SSF55729">
    <property type="entry name" value="Acyl-CoA N-acyltransferases (Nat)"/>
    <property type="match status" value="1"/>
</dbReference>
<dbReference type="RefSeq" id="WP_338737341.1">
    <property type="nucleotide sequence ID" value="NZ_CP146612.1"/>
</dbReference>
<dbReference type="PANTHER" id="PTHR43420:SF44">
    <property type="entry name" value="ACETYLTRANSFERASE YPEA"/>
    <property type="match status" value="1"/>
</dbReference>
<dbReference type="NCBIfam" id="TIGR01575">
    <property type="entry name" value="rimI"/>
    <property type="match status" value="1"/>
</dbReference>
<keyword evidence="3 6" id="KW-0808">Transferase</keyword>
<evidence type="ECO:0000256" key="4">
    <source>
        <dbReference type="ARBA" id="ARBA00023315"/>
    </source>
</evidence>
<protein>
    <submittedName>
        <fullName evidence="6">Ribosomal protein S18-alanine N-acetyltransferase</fullName>
        <ecNumber evidence="6">2.3.1.266</ecNumber>
    </submittedName>
</protein>
<evidence type="ECO:0000256" key="2">
    <source>
        <dbReference type="ARBA" id="ARBA00022490"/>
    </source>
</evidence>
<evidence type="ECO:0000259" key="5">
    <source>
        <dbReference type="PROSITE" id="PS51186"/>
    </source>
</evidence>
<evidence type="ECO:0000313" key="6">
    <source>
        <dbReference type="EMBL" id="WWX25201.1"/>
    </source>
</evidence>
<dbReference type="InterPro" id="IPR000182">
    <property type="entry name" value="GNAT_dom"/>
</dbReference>
<dbReference type="GO" id="GO:0008999">
    <property type="term" value="F:protein-N-terminal-alanine acetyltransferase activity"/>
    <property type="evidence" value="ECO:0007669"/>
    <property type="project" value="UniProtKB-EC"/>
</dbReference>
<evidence type="ECO:0000256" key="3">
    <source>
        <dbReference type="ARBA" id="ARBA00022679"/>
    </source>
</evidence>
<sequence length="193" mass="21835">MNTDYIVRPMNRKDVTQVASIDREAFPTMWPPMNFYRELENQLASYLVLVEKTAVIEQSDIENEEDGISGKVKRWLTPHGKDQGKIIAFAGFWIMAGEAHIIGVAVKSEYRRQGLGTLILQELIDQAKQRQADCVTLEVRMSNYEAQRLYASLGFVEMGVRRAYYTDNREDAVIMTLKPVASGNKALGKASDL</sequence>
<dbReference type="InterPro" id="IPR006464">
    <property type="entry name" value="AcTrfase_RimI/Ard1"/>
</dbReference>
<comment type="similarity">
    <text evidence="1">Belongs to the acetyltransferase family. RimI subfamily.</text>
</comment>
<dbReference type="PROSITE" id="PS51186">
    <property type="entry name" value="GNAT"/>
    <property type="match status" value="1"/>
</dbReference>
<dbReference type="EC" id="2.3.1.266" evidence="6"/>
<dbReference type="EMBL" id="CP146612">
    <property type="protein sequence ID" value="WWX25201.1"/>
    <property type="molecule type" value="Genomic_DNA"/>
</dbReference>
<reference evidence="6 7" key="1">
    <citation type="submission" date="2024-03" db="EMBL/GenBank/DDBJ databases">
        <title>A Dehalogenimonas Isolated from Estuarine Sediments Dihaloeliminates Chlorinated Alkanes.</title>
        <authorList>
            <person name="Yang Y."/>
            <person name="Wang H."/>
        </authorList>
    </citation>
    <scope>NUCLEOTIDE SEQUENCE [LARGE SCALE GENOMIC DNA]</scope>
    <source>
        <strain evidence="6 7">W</strain>
    </source>
</reference>
<keyword evidence="6" id="KW-0687">Ribonucleoprotein</keyword>
<dbReference type="PANTHER" id="PTHR43420">
    <property type="entry name" value="ACETYLTRANSFERASE"/>
    <property type="match status" value="1"/>
</dbReference>
<keyword evidence="6" id="KW-0689">Ribosomal protein</keyword>
<feature type="domain" description="N-acetyltransferase" evidence="5">
    <location>
        <begin position="5"/>
        <end position="180"/>
    </location>
</feature>